<keyword evidence="3" id="KW-1185">Reference proteome</keyword>
<dbReference type="EMBL" id="CP022163">
    <property type="protein sequence ID" value="ATB32128.1"/>
    <property type="molecule type" value="Genomic_DNA"/>
</dbReference>
<proteinExistence type="predicted"/>
<accession>A0A250ILI7</accession>
<evidence type="ECO:0000259" key="1">
    <source>
        <dbReference type="PROSITE" id="PS51502"/>
    </source>
</evidence>
<dbReference type="AlphaFoldDB" id="A0A250ILI7"/>
<dbReference type="SUPFAM" id="SSF54909">
    <property type="entry name" value="Dimeric alpha+beta barrel"/>
    <property type="match status" value="1"/>
</dbReference>
<dbReference type="RefSeq" id="WP_095980353.1">
    <property type="nucleotide sequence ID" value="NZ_CP022163.1"/>
</dbReference>
<protein>
    <recommendedName>
        <fullName evidence="1">Stress-response A/B barrel domain-containing protein</fullName>
    </recommendedName>
</protein>
<evidence type="ECO:0000313" key="3">
    <source>
        <dbReference type="Proteomes" id="UP000217289"/>
    </source>
</evidence>
<dbReference type="OrthoDB" id="9808130at2"/>
<organism evidence="2 3">
    <name type="scientific">Melittangium boletus DSM 14713</name>
    <dbReference type="NCBI Taxonomy" id="1294270"/>
    <lineage>
        <taxon>Bacteria</taxon>
        <taxon>Pseudomonadati</taxon>
        <taxon>Myxococcota</taxon>
        <taxon>Myxococcia</taxon>
        <taxon>Myxococcales</taxon>
        <taxon>Cystobacterineae</taxon>
        <taxon>Archangiaceae</taxon>
        <taxon>Melittangium</taxon>
    </lineage>
</organism>
<name>A0A250ILI7_9BACT</name>
<dbReference type="InterPro" id="IPR013097">
    <property type="entry name" value="Dabb"/>
</dbReference>
<dbReference type="KEGG" id="mbd:MEBOL_005604"/>
<feature type="domain" description="Stress-response A/B barrel" evidence="1">
    <location>
        <begin position="2"/>
        <end position="95"/>
    </location>
</feature>
<dbReference type="Pfam" id="PF07876">
    <property type="entry name" value="Dabb"/>
    <property type="match status" value="1"/>
</dbReference>
<evidence type="ECO:0000313" key="2">
    <source>
        <dbReference type="EMBL" id="ATB32128.1"/>
    </source>
</evidence>
<dbReference type="InterPro" id="IPR011008">
    <property type="entry name" value="Dimeric_a/b-barrel"/>
</dbReference>
<dbReference type="SMART" id="SM00886">
    <property type="entry name" value="Dabb"/>
    <property type="match status" value="1"/>
</dbReference>
<dbReference type="PANTHER" id="PTHR37832">
    <property type="entry name" value="BLL2683 PROTEIN"/>
    <property type="match status" value="1"/>
</dbReference>
<sequence>MIRHIVLFKFKPGITWRDPHALAAEQSSHQVGERVPDLLHWHAGRNISPRDIAHDFVVMGLLRDQESLQRYLEHPFHQESAARWREISTWVIADIEE</sequence>
<dbReference type="Proteomes" id="UP000217289">
    <property type="component" value="Chromosome"/>
</dbReference>
<dbReference type="Gene3D" id="3.30.70.100">
    <property type="match status" value="1"/>
</dbReference>
<gene>
    <name evidence="2" type="ORF">MEBOL_005604</name>
</gene>
<dbReference type="PROSITE" id="PS51502">
    <property type="entry name" value="S_R_A_B_BARREL"/>
    <property type="match status" value="1"/>
</dbReference>
<reference evidence="2 3" key="1">
    <citation type="submission" date="2017-06" db="EMBL/GenBank/DDBJ databases">
        <authorList>
            <person name="Kim H.J."/>
            <person name="Triplett B.A."/>
        </authorList>
    </citation>
    <scope>NUCLEOTIDE SEQUENCE [LARGE SCALE GENOMIC DNA]</scope>
    <source>
        <strain evidence="2 3">DSM 14713</strain>
    </source>
</reference>
<dbReference type="PANTHER" id="PTHR37832:SF1">
    <property type="entry name" value="STRESS-RESPONSE A_B BARREL DOMAIN-CONTAINING PROTEIN"/>
    <property type="match status" value="1"/>
</dbReference>